<dbReference type="Proteomes" id="UP000776276">
    <property type="component" value="Unassembled WGS sequence"/>
</dbReference>
<dbReference type="EC" id="3.5.1.44" evidence="1"/>
<keyword evidence="3" id="KW-1185">Reference proteome</keyword>
<sequence>MTRTSAGTALGGLRQDGFRYVNIVQGNRGVSRDPQTMFTTVLGSCVAACLFDPDAKIGGMNHFLLAEPDEDQHVDAVAAQRYGVHAMELLINEMLQVGADRRRLRGHLYGGANLHAGMRAIGTSNAEFAIRFLRDEGIPLMAQNLGGTAARRVDFQPAHGRARCRIVQDTVADEVPRRVAPIRPAAPSGDLELF</sequence>
<dbReference type="CDD" id="cd16352">
    <property type="entry name" value="CheD"/>
    <property type="match status" value="1"/>
</dbReference>
<reference evidence="2 3" key="1">
    <citation type="submission" date="2021-06" db="EMBL/GenBank/DDBJ databases">
        <title>Sphingomonas sp. XMGL2, whole genome shotgun sequencing project.</title>
        <authorList>
            <person name="Zhao G."/>
            <person name="Shen L."/>
        </authorList>
    </citation>
    <scope>NUCLEOTIDE SEQUENCE [LARGE SCALE GENOMIC DNA]</scope>
    <source>
        <strain evidence="2 3">XMGL2</strain>
    </source>
</reference>
<comment type="similarity">
    <text evidence="1">Belongs to the CheD family.</text>
</comment>
<comment type="caution">
    <text evidence="2">The sequence shown here is derived from an EMBL/GenBank/DDBJ whole genome shotgun (WGS) entry which is preliminary data.</text>
</comment>
<evidence type="ECO:0000313" key="3">
    <source>
        <dbReference type="Proteomes" id="UP000776276"/>
    </source>
</evidence>
<dbReference type="PANTHER" id="PTHR35147">
    <property type="entry name" value="CHEMORECEPTOR GLUTAMINE DEAMIDASE CHED-RELATED"/>
    <property type="match status" value="1"/>
</dbReference>
<protein>
    <recommendedName>
        <fullName evidence="1">Probable chemoreceptor glutamine deamidase CheD</fullName>
        <ecNumber evidence="1">3.5.1.44</ecNumber>
    </recommendedName>
</protein>
<evidence type="ECO:0000313" key="2">
    <source>
        <dbReference type="EMBL" id="MBU3076513.1"/>
    </source>
</evidence>
<evidence type="ECO:0000256" key="1">
    <source>
        <dbReference type="HAMAP-Rule" id="MF_01440"/>
    </source>
</evidence>
<gene>
    <name evidence="1" type="primary">cheD</name>
    <name evidence="2" type="ORF">KOF26_01435</name>
</gene>
<comment type="function">
    <text evidence="1">Probably deamidates glutamine residues to glutamate on methyl-accepting chemotaxis receptors (MCPs), playing an important role in chemotaxis.</text>
</comment>
<organism evidence="2 3">
    <name type="scientific">Sphingomonas quercus</name>
    <dbReference type="NCBI Taxonomy" id="2842451"/>
    <lineage>
        <taxon>Bacteria</taxon>
        <taxon>Pseudomonadati</taxon>
        <taxon>Pseudomonadota</taxon>
        <taxon>Alphaproteobacteria</taxon>
        <taxon>Sphingomonadales</taxon>
        <taxon>Sphingomonadaceae</taxon>
        <taxon>Sphingomonas</taxon>
    </lineage>
</organism>
<name>A0ABS6BDX0_9SPHN</name>
<dbReference type="Pfam" id="PF03975">
    <property type="entry name" value="CheD"/>
    <property type="match status" value="1"/>
</dbReference>
<dbReference type="EMBL" id="JAHKRT010000001">
    <property type="protein sequence ID" value="MBU3076513.1"/>
    <property type="molecule type" value="Genomic_DNA"/>
</dbReference>
<proteinExistence type="inferred from homology"/>
<dbReference type="PANTHER" id="PTHR35147:SF2">
    <property type="entry name" value="CHEMORECEPTOR GLUTAMINE DEAMIDASE CHED-RELATED"/>
    <property type="match status" value="1"/>
</dbReference>
<keyword evidence="1" id="KW-0145">Chemotaxis</keyword>
<comment type="catalytic activity">
    <reaction evidence="1">
        <text>L-glutaminyl-[protein] + H2O = L-glutamyl-[protein] + NH4(+)</text>
        <dbReference type="Rhea" id="RHEA:16441"/>
        <dbReference type="Rhea" id="RHEA-COMP:10207"/>
        <dbReference type="Rhea" id="RHEA-COMP:10208"/>
        <dbReference type="ChEBI" id="CHEBI:15377"/>
        <dbReference type="ChEBI" id="CHEBI:28938"/>
        <dbReference type="ChEBI" id="CHEBI:29973"/>
        <dbReference type="ChEBI" id="CHEBI:30011"/>
        <dbReference type="EC" id="3.5.1.44"/>
    </reaction>
</comment>
<dbReference type="HAMAP" id="MF_01440">
    <property type="entry name" value="CheD"/>
    <property type="match status" value="1"/>
</dbReference>
<keyword evidence="1" id="KW-0378">Hydrolase</keyword>
<dbReference type="InterPro" id="IPR005659">
    <property type="entry name" value="Chemorcpt_Glu_NH3ase_CheD"/>
</dbReference>
<accession>A0ABS6BDX0</accession>